<gene>
    <name evidence="3" type="ORF">US52_C0061G0006</name>
</gene>
<reference evidence="3 4" key="1">
    <citation type="journal article" date="2015" name="Nature">
        <title>rRNA introns, odd ribosomes, and small enigmatic genomes across a large radiation of phyla.</title>
        <authorList>
            <person name="Brown C.T."/>
            <person name="Hug L.A."/>
            <person name="Thomas B.C."/>
            <person name="Sharon I."/>
            <person name="Castelle C.J."/>
            <person name="Singh A."/>
            <person name="Wilkins M.J."/>
            <person name="Williams K.H."/>
            <person name="Banfield J.F."/>
        </authorList>
    </citation>
    <scope>NUCLEOTIDE SEQUENCE [LARGE SCALE GENOMIC DNA]</scope>
</reference>
<dbReference type="Pfam" id="PF01637">
    <property type="entry name" value="ATPase_2"/>
    <property type="match status" value="1"/>
</dbReference>
<dbReference type="SUPFAM" id="SSF46785">
    <property type="entry name" value="Winged helix' DNA-binding domain"/>
    <property type="match status" value="1"/>
</dbReference>
<dbReference type="Pfam" id="PF03008">
    <property type="entry name" value="DUF234"/>
    <property type="match status" value="1"/>
</dbReference>
<evidence type="ECO:0000313" key="4">
    <source>
        <dbReference type="Proteomes" id="UP000034852"/>
    </source>
</evidence>
<sequence>MFVNRIFEIKSLEKLYKQNQAQLVIIYGKRRVGKTELIKKFITGKKGIYFLSDKTDINKQAIQLAHQLRELTGIKLFDLVRDWYSLAETIQEKIKEKIVIAVDEFPYLVEANKATSSIFQKVWDEYLSKTNIFLILSGSSISMMESETLAYKSPLFGRRTAQFQIKPMDFASSWEFYTDLEFPKFVEYYSILGGTPAYLNKFSTKVSLWENIKEEILIKEKYLNREVEFLLKEEFRSPAVYQLILQSISEGATKLSEITAKLEMKSTNLFTYLKTLEQLQFIEREIPITEKNPRKSKKGLYKISDNFVKFWFKYVFPNKSDIEIGSFSKTKMFINSDFTIYLGSIYEEICKELIRNMIPSMRIGRWWNNNTEIDIVGINDQDKEILFGEVKWSNKQVGTDIYLDLKSKADGIIWQDENRTERYCLCSKSGFTKDMIRLAKVENVMLIEGNKLV</sequence>
<name>A0A0G0GWE2_9BACT</name>
<dbReference type="PANTHER" id="PTHR34704:SF1">
    <property type="entry name" value="ATPASE"/>
    <property type="match status" value="1"/>
</dbReference>
<accession>A0A0G0GWE2</accession>
<evidence type="ECO:0000259" key="1">
    <source>
        <dbReference type="Pfam" id="PF01637"/>
    </source>
</evidence>
<organism evidence="3 4">
    <name type="scientific">candidate division WS6 bacterium GW2011_GWA2_37_6</name>
    <dbReference type="NCBI Taxonomy" id="1619087"/>
    <lineage>
        <taxon>Bacteria</taxon>
        <taxon>Candidatus Dojkabacteria</taxon>
    </lineage>
</organism>
<dbReference type="InterPro" id="IPR027417">
    <property type="entry name" value="P-loop_NTPase"/>
</dbReference>
<dbReference type="AlphaFoldDB" id="A0A0G0GWE2"/>
<dbReference type="InterPro" id="IPR011335">
    <property type="entry name" value="Restrct_endonuc-II-like"/>
</dbReference>
<dbReference type="PATRIC" id="fig|1619087.5.peg.719"/>
<dbReference type="GO" id="GO:0005524">
    <property type="term" value="F:ATP binding"/>
    <property type="evidence" value="ECO:0007669"/>
    <property type="project" value="InterPro"/>
</dbReference>
<evidence type="ECO:0000259" key="2">
    <source>
        <dbReference type="Pfam" id="PF03008"/>
    </source>
</evidence>
<feature type="domain" description="DUF234" evidence="2">
    <location>
        <begin position="311"/>
        <end position="394"/>
    </location>
</feature>
<feature type="domain" description="ATPase" evidence="1">
    <location>
        <begin position="2"/>
        <end position="201"/>
    </location>
</feature>
<evidence type="ECO:0000313" key="3">
    <source>
        <dbReference type="EMBL" id="KKQ34377.1"/>
    </source>
</evidence>
<dbReference type="InterPro" id="IPR004256">
    <property type="entry name" value="DUF234"/>
</dbReference>
<dbReference type="SUPFAM" id="SSF52980">
    <property type="entry name" value="Restriction endonuclease-like"/>
    <property type="match status" value="1"/>
</dbReference>
<dbReference type="EMBL" id="LBTH01000061">
    <property type="protein sequence ID" value="KKQ34377.1"/>
    <property type="molecule type" value="Genomic_DNA"/>
</dbReference>
<evidence type="ECO:0008006" key="5">
    <source>
        <dbReference type="Google" id="ProtNLM"/>
    </source>
</evidence>
<dbReference type="InterPro" id="IPR036390">
    <property type="entry name" value="WH_DNA-bd_sf"/>
</dbReference>
<dbReference type="InterPro" id="IPR011579">
    <property type="entry name" value="ATPase_dom"/>
</dbReference>
<comment type="caution">
    <text evidence="3">The sequence shown here is derived from an EMBL/GenBank/DDBJ whole genome shotgun (WGS) entry which is preliminary data.</text>
</comment>
<dbReference type="SUPFAM" id="SSF52540">
    <property type="entry name" value="P-loop containing nucleoside triphosphate hydrolases"/>
    <property type="match status" value="1"/>
</dbReference>
<dbReference type="PANTHER" id="PTHR34704">
    <property type="entry name" value="ATPASE"/>
    <property type="match status" value="1"/>
</dbReference>
<dbReference type="Gene3D" id="3.40.50.300">
    <property type="entry name" value="P-loop containing nucleotide triphosphate hydrolases"/>
    <property type="match status" value="1"/>
</dbReference>
<dbReference type="Proteomes" id="UP000034852">
    <property type="component" value="Unassembled WGS sequence"/>
</dbReference>
<protein>
    <recommendedName>
        <fullName evidence="5">ATPase</fullName>
    </recommendedName>
</protein>
<proteinExistence type="predicted"/>